<dbReference type="EMBL" id="OX459946">
    <property type="protein sequence ID" value="CAI9153414.1"/>
    <property type="molecule type" value="Genomic_DNA"/>
</dbReference>
<evidence type="ECO:0000256" key="1">
    <source>
        <dbReference type="SAM" id="MobiDB-lite"/>
    </source>
</evidence>
<accession>A0ABN8XWQ8</accession>
<proteinExistence type="predicted"/>
<organism evidence="2 3">
    <name type="scientific">Rangifer tarandus platyrhynchus</name>
    <name type="common">Svalbard reindeer</name>
    <dbReference type="NCBI Taxonomy" id="3082113"/>
    <lineage>
        <taxon>Eukaryota</taxon>
        <taxon>Metazoa</taxon>
        <taxon>Chordata</taxon>
        <taxon>Craniata</taxon>
        <taxon>Vertebrata</taxon>
        <taxon>Euteleostomi</taxon>
        <taxon>Mammalia</taxon>
        <taxon>Eutheria</taxon>
        <taxon>Laurasiatheria</taxon>
        <taxon>Artiodactyla</taxon>
        <taxon>Ruminantia</taxon>
        <taxon>Pecora</taxon>
        <taxon>Cervidae</taxon>
        <taxon>Odocoileinae</taxon>
        <taxon>Rangifer</taxon>
    </lineage>
</organism>
<reference evidence="2" key="1">
    <citation type="submission" date="2023-04" db="EMBL/GenBank/DDBJ databases">
        <authorList>
            <consortium name="ELIXIR-Norway"/>
        </authorList>
    </citation>
    <scope>NUCLEOTIDE SEQUENCE [LARGE SCALE GENOMIC DNA]</scope>
</reference>
<feature type="compositionally biased region" description="Low complexity" evidence="1">
    <location>
        <begin position="11"/>
        <end position="23"/>
    </location>
</feature>
<gene>
    <name evidence="2" type="ORF">MRATA1EN1_LOCUS2376</name>
</gene>
<protein>
    <submittedName>
        <fullName evidence="2">Uncharacterized protein</fullName>
    </submittedName>
</protein>
<feature type="region of interest" description="Disordered" evidence="1">
    <location>
        <begin position="1"/>
        <end position="73"/>
    </location>
</feature>
<keyword evidence="3" id="KW-1185">Reference proteome</keyword>
<sequence>MLRERGRREGSGSSPSPGAGRARQLGPSKPLSPTAQLLEQRLKCPSAGLGTRLRENPDPPILPKGPTSPLQRR</sequence>
<name>A0ABN8XWQ8_RANTA</name>
<evidence type="ECO:0000313" key="2">
    <source>
        <dbReference type="EMBL" id="CAI9153414.1"/>
    </source>
</evidence>
<dbReference type="Proteomes" id="UP001176941">
    <property type="component" value="Chromosome 10"/>
</dbReference>
<feature type="compositionally biased region" description="Basic and acidic residues" evidence="1">
    <location>
        <begin position="1"/>
        <end position="10"/>
    </location>
</feature>
<evidence type="ECO:0000313" key="3">
    <source>
        <dbReference type="Proteomes" id="UP001176941"/>
    </source>
</evidence>